<dbReference type="Gene3D" id="4.10.1060.10">
    <property type="entry name" value="Zinc finger, RanBP2-type"/>
    <property type="match status" value="1"/>
</dbReference>
<dbReference type="Gene3D" id="3.30.70.330">
    <property type="match status" value="2"/>
</dbReference>
<evidence type="ECO:0000256" key="3">
    <source>
        <dbReference type="ARBA" id="ARBA00022737"/>
    </source>
</evidence>
<feature type="region of interest" description="Disordered" evidence="10">
    <location>
        <begin position="709"/>
        <end position="766"/>
    </location>
</feature>
<dbReference type="SMART" id="SM00547">
    <property type="entry name" value="ZnF_RBZ"/>
    <property type="match status" value="1"/>
</dbReference>
<evidence type="ECO:0008006" key="17">
    <source>
        <dbReference type="Google" id="ProtNLM"/>
    </source>
</evidence>
<dbReference type="InterPro" id="IPR001853">
    <property type="entry name" value="DSBA-like_thioredoxin_dom"/>
</dbReference>
<keyword evidence="5" id="KW-0862">Zinc</keyword>
<dbReference type="InterPro" id="IPR012677">
    <property type="entry name" value="Nucleotide-bd_a/b_plait_sf"/>
</dbReference>
<feature type="compositionally biased region" description="Low complexity" evidence="10">
    <location>
        <begin position="723"/>
        <end position="753"/>
    </location>
</feature>
<dbReference type="PROSITE" id="PS01358">
    <property type="entry name" value="ZF_RANBP2_1"/>
    <property type="match status" value="1"/>
</dbReference>
<keyword evidence="2" id="KW-0479">Metal-binding</keyword>
<keyword evidence="3" id="KW-0677">Repeat</keyword>
<dbReference type="SUPFAM" id="SSF52833">
    <property type="entry name" value="Thioredoxin-like"/>
    <property type="match status" value="1"/>
</dbReference>
<dbReference type="Pfam" id="PF00076">
    <property type="entry name" value="RRM_1"/>
    <property type="match status" value="2"/>
</dbReference>
<evidence type="ECO:0000259" key="11">
    <source>
        <dbReference type="PROSITE" id="PS50102"/>
    </source>
</evidence>
<dbReference type="SUPFAM" id="SSF90209">
    <property type="entry name" value="Ran binding protein zinc finger-like"/>
    <property type="match status" value="1"/>
</dbReference>
<evidence type="ECO:0000256" key="9">
    <source>
        <dbReference type="PROSITE-ProRule" id="PRU00322"/>
    </source>
</evidence>
<dbReference type="InterPro" id="IPR036443">
    <property type="entry name" value="Znf_RanBP2_sf"/>
</dbReference>
<dbReference type="PROSITE" id="PS50157">
    <property type="entry name" value="ZINC_FINGER_C2H2_2"/>
    <property type="match status" value="1"/>
</dbReference>
<evidence type="ECO:0000259" key="14">
    <source>
        <dbReference type="PROSITE" id="PS50199"/>
    </source>
</evidence>
<keyword evidence="6 8" id="KW-0694">RNA-binding</keyword>
<dbReference type="PROSITE" id="PS50102">
    <property type="entry name" value="RRM"/>
    <property type="match status" value="2"/>
</dbReference>
<dbReference type="PANTHER" id="PTHR13948">
    <property type="entry name" value="RNA-BINDING PROTEIN"/>
    <property type="match status" value="1"/>
</dbReference>
<reference evidence="15 16" key="1">
    <citation type="submission" date="2023-09" db="EMBL/GenBank/DDBJ databases">
        <title>Pangenome analysis of Batrachochytrium dendrobatidis and related Chytrids.</title>
        <authorList>
            <person name="Yacoub M.N."/>
            <person name="Stajich J.E."/>
            <person name="James T.Y."/>
        </authorList>
    </citation>
    <scope>NUCLEOTIDE SEQUENCE [LARGE SCALE GENOMIC DNA]</scope>
    <source>
        <strain evidence="15 16">JEL0888</strain>
    </source>
</reference>
<sequence>MSAKALNVSIVSDVMCPWCYIGKRRFEEAVRLLRQQQDIDVRVEYLPFDLNRGHDVGRKGVPMLQYLSSKFGAERVQATIPRMIATGKEVGIAFNYDGVIVSTIDAHRLIHLAGQNGIQAKVAEGLFRAHHEEARNIADIEILGDVYAGAGGDRTEAVTYLQSNKDTDLVRQQQLQAVRDGVSGVPHFNIDGFEVSGGQEPETFLRIFEHSRNAQAYKFSDAGGLVDSEPKQTIFLQGLPLTVADSTLDALLKSQGAVIDSLRVIRDRETGLPRGYGFIHFTTLDGAMAWHDAHARAFHVDGVPVRAVYSRTEDTEEADWYCTGCFVRNYKRRDVCFRCFAPKGAATSQPPAGTHAAAAGSGFAHGYGVPAATSGPINDGLRDIGNVPNSLLLIRGLEASTDETTIYAVINAITPIKGVRVVCDRITRHSLGFAFVEFPSLEGANFLLGRIYNQTKPQPLAIDGRPVSVAYAHVSSFVPVYSETPWVSTTFLDESGKVIRVTYWDERAFAIQYPPVVAPEPRPRSETGETKTEQQQQHSKTEPVSAIVRPPQAMASLDSEIESFYLEAEGGGASEAAATDAAASADSTQPPKFKKVKKAIGLAGNSKISIQLQKWTSKQAELKDVEFDDRGVALDLSEEALLARLPPESAVNESHTDLALKACMLCERQFKSEEDLRKHQVKSALHKTNMQQLRQRQMDELRERLRAEQAAAMEKRRRREQAARQQRYEQAQQRKQQQKQAAAKWSGAAASASSGGGSAGAAASEEHGEQAVAATAAAAPSGIAGGIGGKLLRKMGWQAGRGLGADGGGIVAPVEAVTYAGGAGIGAAPVLTVAVGGAAASGGGAAAAAAAPGSAAAYAPSVRLLARPVARPVKLVPASE</sequence>
<evidence type="ECO:0000256" key="7">
    <source>
        <dbReference type="ARBA" id="ARBA00023242"/>
    </source>
</evidence>
<feature type="domain" description="C2H2-type" evidence="12">
    <location>
        <begin position="661"/>
        <end position="691"/>
    </location>
</feature>
<feature type="domain" description="RanBP2-type" evidence="14">
    <location>
        <begin position="316"/>
        <end position="345"/>
    </location>
</feature>
<dbReference type="Pfam" id="PF01585">
    <property type="entry name" value="G-patch"/>
    <property type="match status" value="1"/>
</dbReference>
<dbReference type="SMART" id="SM00360">
    <property type="entry name" value="RRM"/>
    <property type="match status" value="2"/>
</dbReference>
<dbReference type="CDD" id="cd03024">
    <property type="entry name" value="DsbA_FrnE"/>
    <property type="match status" value="1"/>
</dbReference>
<dbReference type="PROSITE" id="PS50199">
    <property type="entry name" value="ZF_RANBP2_2"/>
    <property type="match status" value="1"/>
</dbReference>
<dbReference type="InterPro" id="IPR013087">
    <property type="entry name" value="Znf_C2H2_type"/>
</dbReference>
<dbReference type="CDD" id="cd12313">
    <property type="entry name" value="RRM1_RRM2_RBM5_like"/>
    <property type="match status" value="1"/>
</dbReference>
<dbReference type="InterPro" id="IPR036249">
    <property type="entry name" value="Thioredoxin-like_sf"/>
</dbReference>
<dbReference type="Pfam" id="PF01323">
    <property type="entry name" value="DSBA"/>
    <property type="match status" value="1"/>
</dbReference>
<dbReference type="SMART" id="SM00443">
    <property type="entry name" value="G_patch"/>
    <property type="match status" value="1"/>
</dbReference>
<organism evidence="15 16">
    <name type="scientific">Polyrhizophydium stewartii</name>
    <dbReference type="NCBI Taxonomy" id="2732419"/>
    <lineage>
        <taxon>Eukaryota</taxon>
        <taxon>Fungi</taxon>
        <taxon>Fungi incertae sedis</taxon>
        <taxon>Chytridiomycota</taxon>
        <taxon>Chytridiomycota incertae sedis</taxon>
        <taxon>Chytridiomycetes</taxon>
        <taxon>Rhizophydiales</taxon>
        <taxon>Rhizophydiales incertae sedis</taxon>
        <taxon>Polyrhizophydium</taxon>
    </lineage>
</organism>
<feature type="region of interest" description="Disordered" evidence="10">
    <location>
        <begin position="516"/>
        <end position="546"/>
    </location>
</feature>
<keyword evidence="7" id="KW-0539">Nucleus</keyword>
<dbReference type="InterPro" id="IPR000467">
    <property type="entry name" value="G_patch_dom"/>
</dbReference>
<keyword evidence="4 9" id="KW-0863">Zinc-finger</keyword>
<evidence type="ECO:0000256" key="2">
    <source>
        <dbReference type="ARBA" id="ARBA00022723"/>
    </source>
</evidence>
<dbReference type="InterPro" id="IPR000504">
    <property type="entry name" value="RRM_dom"/>
</dbReference>
<protein>
    <recommendedName>
        <fullName evidence="17">RNA-binding protein</fullName>
    </recommendedName>
</protein>
<feature type="domain" description="RRM" evidence="11">
    <location>
        <begin position="232"/>
        <end position="312"/>
    </location>
</feature>
<dbReference type="EMBL" id="JADGIZ020000081">
    <property type="protein sequence ID" value="KAL2911979.1"/>
    <property type="molecule type" value="Genomic_DNA"/>
</dbReference>
<feature type="domain" description="RRM" evidence="11">
    <location>
        <begin position="390"/>
        <end position="474"/>
    </location>
</feature>
<dbReference type="Gene3D" id="3.40.30.10">
    <property type="entry name" value="Glutaredoxin"/>
    <property type="match status" value="1"/>
</dbReference>
<evidence type="ECO:0000256" key="6">
    <source>
        <dbReference type="ARBA" id="ARBA00022884"/>
    </source>
</evidence>
<keyword evidence="16" id="KW-1185">Reference proteome</keyword>
<comment type="caution">
    <text evidence="15">The sequence shown here is derived from an EMBL/GenBank/DDBJ whole genome shotgun (WGS) entry which is preliminary data.</text>
</comment>
<dbReference type="SUPFAM" id="SSF57667">
    <property type="entry name" value="beta-beta-alpha zinc fingers"/>
    <property type="match status" value="1"/>
</dbReference>
<evidence type="ECO:0000256" key="1">
    <source>
        <dbReference type="ARBA" id="ARBA00004123"/>
    </source>
</evidence>
<evidence type="ECO:0000313" key="16">
    <source>
        <dbReference type="Proteomes" id="UP001527925"/>
    </source>
</evidence>
<evidence type="ECO:0000259" key="13">
    <source>
        <dbReference type="PROSITE" id="PS50174"/>
    </source>
</evidence>
<evidence type="ECO:0000256" key="10">
    <source>
        <dbReference type="SAM" id="MobiDB-lite"/>
    </source>
</evidence>
<gene>
    <name evidence="15" type="ORF">HK105_208526</name>
</gene>
<proteinExistence type="predicted"/>
<evidence type="ECO:0000256" key="5">
    <source>
        <dbReference type="ARBA" id="ARBA00022833"/>
    </source>
</evidence>
<comment type="subcellular location">
    <subcellularLocation>
        <location evidence="1">Nucleus</location>
    </subcellularLocation>
</comment>
<evidence type="ECO:0000256" key="4">
    <source>
        <dbReference type="ARBA" id="ARBA00022771"/>
    </source>
</evidence>
<feature type="domain" description="G-patch" evidence="13">
    <location>
        <begin position="784"/>
        <end position="830"/>
    </location>
</feature>
<evidence type="ECO:0000256" key="8">
    <source>
        <dbReference type="PROSITE-ProRule" id="PRU00176"/>
    </source>
</evidence>
<dbReference type="SUPFAM" id="SSF54928">
    <property type="entry name" value="RNA-binding domain, RBD"/>
    <property type="match status" value="2"/>
</dbReference>
<evidence type="ECO:0000259" key="12">
    <source>
        <dbReference type="PROSITE" id="PS50157"/>
    </source>
</evidence>
<dbReference type="Proteomes" id="UP001527925">
    <property type="component" value="Unassembled WGS sequence"/>
</dbReference>
<dbReference type="InterPro" id="IPR036236">
    <property type="entry name" value="Znf_C2H2_sf"/>
</dbReference>
<accession>A0ABR4MXH9</accession>
<dbReference type="PROSITE" id="PS50174">
    <property type="entry name" value="G_PATCH"/>
    <property type="match status" value="1"/>
</dbReference>
<dbReference type="InterPro" id="IPR001876">
    <property type="entry name" value="Znf_RanBP2"/>
</dbReference>
<feature type="compositionally biased region" description="Basic and acidic residues" evidence="10">
    <location>
        <begin position="521"/>
        <end position="532"/>
    </location>
</feature>
<evidence type="ECO:0000313" key="15">
    <source>
        <dbReference type="EMBL" id="KAL2911979.1"/>
    </source>
</evidence>
<name>A0ABR4MXH9_9FUNG</name>
<dbReference type="PANTHER" id="PTHR13948:SF3">
    <property type="entry name" value="FI21118P1"/>
    <property type="match status" value="1"/>
</dbReference>
<dbReference type="InterPro" id="IPR035979">
    <property type="entry name" value="RBD_domain_sf"/>
</dbReference>